<gene>
    <name evidence="2" type="ORF">MNEG_16524</name>
</gene>
<dbReference type="Proteomes" id="UP000054498">
    <property type="component" value="Unassembled WGS sequence"/>
</dbReference>
<feature type="transmembrane region" description="Helical" evidence="1">
    <location>
        <begin position="6"/>
        <end position="29"/>
    </location>
</feature>
<dbReference type="AlphaFoldDB" id="A0A0D2LHC9"/>
<dbReference type="KEGG" id="mng:MNEG_16524"/>
<sequence>MEIPDALFAIGLVYIIISSLLLGVIGLLTTPTLAIARRRSQYFDDWNAALKAPWLFWHIGGLLFRVQELLGNYVLPAPQRVCDMAYGYFRSQ</sequence>
<evidence type="ECO:0000256" key="1">
    <source>
        <dbReference type="SAM" id="Phobius"/>
    </source>
</evidence>
<evidence type="ECO:0000313" key="3">
    <source>
        <dbReference type="Proteomes" id="UP000054498"/>
    </source>
</evidence>
<dbReference type="GeneID" id="25734292"/>
<proteinExistence type="predicted"/>
<organism evidence="2 3">
    <name type="scientific">Monoraphidium neglectum</name>
    <dbReference type="NCBI Taxonomy" id="145388"/>
    <lineage>
        <taxon>Eukaryota</taxon>
        <taxon>Viridiplantae</taxon>
        <taxon>Chlorophyta</taxon>
        <taxon>core chlorophytes</taxon>
        <taxon>Chlorophyceae</taxon>
        <taxon>CS clade</taxon>
        <taxon>Sphaeropleales</taxon>
        <taxon>Selenastraceae</taxon>
        <taxon>Monoraphidium</taxon>
    </lineage>
</organism>
<dbReference type="RefSeq" id="XP_013890459.1">
    <property type="nucleotide sequence ID" value="XM_014035005.1"/>
</dbReference>
<name>A0A0D2LHC9_9CHLO</name>
<keyword evidence="3" id="KW-1185">Reference proteome</keyword>
<accession>A0A0D2LHC9</accession>
<dbReference type="EMBL" id="KK106673">
    <property type="protein sequence ID" value="KIY91439.1"/>
    <property type="molecule type" value="Genomic_DNA"/>
</dbReference>
<keyword evidence="1" id="KW-1133">Transmembrane helix</keyword>
<evidence type="ECO:0000313" key="2">
    <source>
        <dbReference type="EMBL" id="KIY91439.1"/>
    </source>
</evidence>
<feature type="non-terminal residue" evidence="2">
    <location>
        <position position="92"/>
    </location>
</feature>
<reference evidence="2 3" key="1">
    <citation type="journal article" date="2013" name="BMC Genomics">
        <title>Reconstruction of the lipid metabolism for the microalga Monoraphidium neglectum from its genome sequence reveals characteristics suitable for biofuel production.</title>
        <authorList>
            <person name="Bogen C."/>
            <person name="Al-Dilaimi A."/>
            <person name="Albersmeier A."/>
            <person name="Wichmann J."/>
            <person name="Grundmann M."/>
            <person name="Rupp O."/>
            <person name="Lauersen K.J."/>
            <person name="Blifernez-Klassen O."/>
            <person name="Kalinowski J."/>
            <person name="Goesmann A."/>
            <person name="Mussgnug J.H."/>
            <person name="Kruse O."/>
        </authorList>
    </citation>
    <scope>NUCLEOTIDE SEQUENCE [LARGE SCALE GENOMIC DNA]</scope>
    <source>
        <strain evidence="2 3">SAG 48.87</strain>
    </source>
</reference>
<keyword evidence="1" id="KW-0472">Membrane</keyword>
<keyword evidence="1" id="KW-0812">Transmembrane</keyword>
<protein>
    <submittedName>
        <fullName evidence="2">Uncharacterized protein</fullName>
    </submittedName>
</protein>